<dbReference type="Proteomes" id="UP001344906">
    <property type="component" value="Unassembled WGS sequence"/>
</dbReference>
<dbReference type="Gene3D" id="1.25.40.10">
    <property type="entry name" value="Tetratricopeptide repeat domain"/>
    <property type="match status" value="5"/>
</dbReference>
<evidence type="ECO:0000256" key="1">
    <source>
        <dbReference type="ARBA" id="ARBA00022737"/>
    </source>
</evidence>
<feature type="repeat" description="TPR" evidence="5">
    <location>
        <begin position="390"/>
        <end position="423"/>
    </location>
</feature>
<feature type="repeat" description="TPR" evidence="5">
    <location>
        <begin position="594"/>
        <end position="626"/>
    </location>
</feature>
<dbReference type="InterPro" id="IPR000719">
    <property type="entry name" value="Prot_kinase_dom"/>
</dbReference>
<dbReference type="SUPFAM" id="SSF56112">
    <property type="entry name" value="Protein kinase-like (PK-like)"/>
    <property type="match status" value="1"/>
</dbReference>
<feature type="domain" description="Protein kinase" evidence="7">
    <location>
        <begin position="12"/>
        <end position="278"/>
    </location>
</feature>
<evidence type="ECO:0000256" key="6">
    <source>
        <dbReference type="PROSITE-ProRule" id="PRU10141"/>
    </source>
</evidence>
<feature type="repeat" description="TPR" evidence="5">
    <location>
        <begin position="356"/>
        <end position="389"/>
    </location>
</feature>
<keyword evidence="1" id="KW-0677">Repeat</keyword>
<dbReference type="PANTHER" id="PTHR44858">
    <property type="entry name" value="TETRATRICOPEPTIDE REPEAT PROTEIN 6"/>
    <property type="match status" value="1"/>
</dbReference>
<evidence type="ECO:0000256" key="5">
    <source>
        <dbReference type="PROSITE-ProRule" id="PRU00339"/>
    </source>
</evidence>
<dbReference type="SMART" id="SM00220">
    <property type="entry name" value="S_TKc"/>
    <property type="match status" value="1"/>
</dbReference>
<dbReference type="InterPro" id="IPR050498">
    <property type="entry name" value="Ycf3"/>
</dbReference>
<feature type="repeat" description="TPR" evidence="5">
    <location>
        <begin position="526"/>
        <end position="559"/>
    </location>
</feature>
<dbReference type="PROSITE" id="PS50005">
    <property type="entry name" value="TPR"/>
    <property type="match status" value="10"/>
</dbReference>
<protein>
    <recommendedName>
        <fullName evidence="7">Protein kinase domain-containing protein</fullName>
    </recommendedName>
</protein>
<dbReference type="InterPro" id="IPR017441">
    <property type="entry name" value="Protein_kinase_ATP_BS"/>
</dbReference>
<organism evidence="8 9">
    <name type="scientific">Dictyobacter halimunensis</name>
    <dbReference type="NCBI Taxonomy" id="3026934"/>
    <lineage>
        <taxon>Bacteria</taxon>
        <taxon>Bacillati</taxon>
        <taxon>Chloroflexota</taxon>
        <taxon>Ktedonobacteria</taxon>
        <taxon>Ktedonobacterales</taxon>
        <taxon>Dictyobacteraceae</taxon>
        <taxon>Dictyobacter</taxon>
    </lineage>
</organism>
<dbReference type="PANTHER" id="PTHR44858:SF1">
    <property type="entry name" value="UDP-N-ACETYLGLUCOSAMINE--PEPTIDE N-ACETYLGLUCOSAMINYLTRANSFERASE SPINDLY-RELATED"/>
    <property type="match status" value="1"/>
</dbReference>
<evidence type="ECO:0000259" key="7">
    <source>
        <dbReference type="PROSITE" id="PS50011"/>
    </source>
</evidence>
<accession>A0ABQ6G569</accession>
<dbReference type="CDD" id="cd14014">
    <property type="entry name" value="STKc_PknB_like"/>
    <property type="match status" value="1"/>
</dbReference>
<feature type="binding site" evidence="6">
    <location>
        <position position="41"/>
    </location>
    <ligand>
        <name>ATP</name>
        <dbReference type="ChEBI" id="CHEBI:30616"/>
    </ligand>
</feature>
<evidence type="ECO:0000313" key="9">
    <source>
        <dbReference type="Proteomes" id="UP001344906"/>
    </source>
</evidence>
<sequence length="756" mass="86534">MPDRSGQQFGDYRLKKRIGKGGFGEVYLAEHVGRGTQVALKLLHASLTQERFITAFQREARVLSQLDHPNIVHLFDYGVEQTTPFVVFEYAENGSLGKRYPLGVTFPFVSIASYTRQIAEALQYAHDRGIMHRDVKPDNMLLGNNGEILLSDFGLATLAPDGHIDPEDPLRFAGTLNHMAPEQFFGQPRPASDQYALAVTVYTWICGEYPFQGTSRMMALRNTSAPPPLLSTKVPDISPEVEQVICKALDRWPANRFSSVLEFAQALEQACKKTIDFFPIPEGIQKTARMWVGEASIHLHAKRYPEVIAACDRALEAKPDFSWAYSVRGLAYYRLHEYTKAIGNYDRAIEIDPRYVQALSNRGLAYHDLKHYQQAISNYDRAIACDPTDVTAHNNRGWTHYHLGNYQQAINDYQRAITLSPRFAKAYINLGHTYYAQKEYEKALASFTQALDIDPKQQAVYFQQGRTFFDLKEYQQSVEAYHQTIELNPQDAMAYLNRGWSYHMLKAYEKALEDFAQALNLKPDDARIYNNRGWTYRAMKEHKLALADFEQASALDAKLTNARNGLEKTYWDLNKHQELITFYNKSIERNPQDAEAYFNRGRAHNLLKKPQALSDFTQALELQPHMLAAYIERGFIYDNRREYKLALADFQQALKISDHHPRIHFGLGHVYFALKENEKSIQAYSQMIELVSRYLTPRHNDSPHLPINMCQRTIIVAGLTIRCKITPRPCLTLSRPSSSVHVGRRPISIAASLTMR</sequence>
<dbReference type="InterPro" id="IPR011009">
    <property type="entry name" value="Kinase-like_dom_sf"/>
</dbReference>
<dbReference type="Gene3D" id="3.30.200.20">
    <property type="entry name" value="Phosphorylase Kinase, domain 1"/>
    <property type="match status" value="1"/>
</dbReference>
<dbReference type="EMBL" id="BSRI01000002">
    <property type="protein sequence ID" value="GLV59787.1"/>
    <property type="molecule type" value="Genomic_DNA"/>
</dbReference>
<keyword evidence="4 6" id="KW-0067">ATP-binding</keyword>
<dbReference type="SMART" id="SM00028">
    <property type="entry name" value="TPR"/>
    <property type="match status" value="12"/>
</dbReference>
<feature type="repeat" description="TPR" evidence="5">
    <location>
        <begin position="458"/>
        <end position="491"/>
    </location>
</feature>
<evidence type="ECO:0000256" key="3">
    <source>
        <dbReference type="ARBA" id="ARBA00022803"/>
    </source>
</evidence>
<dbReference type="InterPro" id="IPR019734">
    <property type="entry name" value="TPR_rpt"/>
</dbReference>
<dbReference type="Pfam" id="PF00069">
    <property type="entry name" value="Pkinase"/>
    <property type="match status" value="1"/>
</dbReference>
<dbReference type="Pfam" id="PF00515">
    <property type="entry name" value="TPR_1"/>
    <property type="match status" value="2"/>
</dbReference>
<keyword evidence="2 6" id="KW-0547">Nucleotide-binding</keyword>
<dbReference type="Pfam" id="PF13432">
    <property type="entry name" value="TPR_16"/>
    <property type="match status" value="2"/>
</dbReference>
<evidence type="ECO:0000313" key="8">
    <source>
        <dbReference type="EMBL" id="GLV59787.1"/>
    </source>
</evidence>
<dbReference type="Gene3D" id="1.10.510.10">
    <property type="entry name" value="Transferase(Phosphotransferase) domain 1"/>
    <property type="match status" value="1"/>
</dbReference>
<dbReference type="PROSITE" id="PS00107">
    <property type="entry name" value="PROTEIN_KINASE_ATP"/>
    <property type="match status" value="1"/>
</dbReference>
<keyword evidence="9" id="KW-1185">Reference proteome</keyword>
<comment type="caution">
    <text evidence="8">The sequence shown here is derived from an EMBL/GenBank/DDBJ whole genome shotgun (WGS) entry which is preliminary data.</text>
</comment>
<feature type="repeat" description="TPR" evidence="5">
    <location>
        <begin position="492"/>
        <end position="525"/>
    </location>
</feature>
<dbReference type="PROSITE" id="PS00108">
    <property type="entry name" value="PROTEIN_KINASE_ST"/>
    <property type="match status" value="1"/>
</dbReference>
<dbReference type="InterPro" id="IPR011990">
    <property type="entry name" value="TPR-like_helical_dom_sf"/>
</dbReference>
<feature type="repeat" description="TPR" evidence="5">
    <location>
        <begin position="627"/>
        <end position="660"/>
    </location>
</feature>
<dbReference type="PROSITE" id="PS50011">
    <property type="entry name" value="PROTEIN_KINASE_DOM"/>
    <property type="match status" value="1"/>
</dbReference>
<dbReference type="PROSITE" id="PS50293">
    <property type="entry name" value="TPR_REGION"/>
    <property type="match status" value="5"/>
</dbReference>
<feature type="repeat" description="TPR" evidence="5">
    <location>
        <begin position="322"/>
        <end position="355"/>
    </location>
</feature>
<dbReference type="RefSeq" id="WP_338256595.1">
    <property type="nucleotide sequence ID" value="NZ_BSRI01000002.1"/>
</dbReference>
<dbReference type="Pfam" id="PF13414">
    <property type="entry name" value="TPR_11"/>
    <property type="match status" value="1"/>
</dbReference>
<dbReference type="SUPFAM" id="SSF81901">
    <property type="entry name" value="HCP-like"/>
    <property type="match status" value="1"/>
</dbReference>
<reference evidence="8 9" key="1">
    <citation type="submission" date="2023-02" db="EMBL/GenBank/DDBJ databases">
        <title>Dictyobacter halimunensis sp. nov., a new member of the class Ktedonobacteria from forest soil in a geothermal area.</title>
        <authorList>
            <person name="Rachmania M.K."/>
            <person name="Ningsih F."/>
            <person name="Sakai Y."/>
            <person name="Yabe S."/>
            <person name="Yokota A."/>
            <person name="Sjamsuridzal W."/>
        </authorList>
    </citation>
    <scope>NUCLEOTIDE SEQUENCE [LARGE SCALE GENOMIC DNA]</scope>
    <source>
        <strain evidence="8 9">S3.2.2.5</strain>
    </source>
</reference>
<dbReference type="SUPFAM" id="SSF48452">
    <property type="entry name" value="TPR-like"/>
    <property type="match status" value="1"/>
</dbReference>
<evidence type="ECO:0000256" key="2">
    <source>
        <dbReference type="ARBA" id="ARBA00022741"/>
    </source>
</evidence>
<feature type="repeat" description="TPR" evidence="5">
    <location>
        <begin position="661"/>
        <end position="694"/>
    </location>
</feature>
<name>A0ABQ6G569_9CHLR</name>
<feature type="repeat" description="TPR" evidence="5">
    <location>
        <begin position="424"/>
        <end position="457"/>
    </location>
</feature>
<evidence type="ECO:0000256" key="4">
    <source>
        <dbReference type="ARBA" id="ARBA00022840"/>
    </source>
</evidence>
<proteinExistence type="predicted"/>
<gene>
    <name evidence="8" type="ORF">KDH_66110</name>
</gene>
<dbReference type="Pfam" id="PF13431">
    <property type="entry name" value="TPR_17"/>
    <property type="match status" value="1"/>
</dbReference>
<dbReference type="InterPro" id="IPR008271">
    <property type="entry name" value="Ser/Thr_kinase_AS"/>
</dbReference>
<keyword evidence="3 5" id="KW-0802">TPR repeat</keyword>